<dbReference type="RefSeq" id="WP_259478941.1">
    <property type="nucleotide sequence ID" value="NZ_BAAAQY010000003.1"/>
</dbReference>
<dbReference type="SUPFAM" id="SSF54427">
    <property type="entry name" value="NTF2-like"/>
    <property type="match status" value="1"/>
</dbReference>
<keyword evidence="2" id="KW-1185">Reference proteome</keyword>
<proteinExistence type="predicted"/>
<dbReference type="InterPro" id="IPR032710">
    <property type="entry name" value="NTF2-like_dom_sf"/>
</dbReference>
<evidence type="ECO:0000313" key="1">
    <source>
        <dbReference type="EMBL" id="GAA2229785.1"/>
    </source>
</evidence>
<sequence length="109" mass="11528">MAQLSLPSAVGTYVTAVNGHDLDGIVGSFIPTGVIVDVGRHIEGHGAIRRWAETEVVGGRLDVLEEHPTAHGADLLVRFTPPGSASGFRAWYRFAVTEDGITQAGLTYA</sequence>
<evidence type="ECO:0000313" key="2">
    <source>
        <dbReference type="Proteomes" id="UP001500929"/>
    </source>
</evidence>
<accession>A0ABN3DG50</accession>
<comment type="caution">
    <text evidence="1">The sequence shown here is derived from an EMBL/GenBank/DDBJ whole genome shotgun (WGS) entry which is preliminary data.</text>
</comment>
<protein>
    <recommendedName>
        <fullName evidence="3">SnoaL-like domain-containing protein</fullName>
    </recommendedName>
</protein>
<dbReference type="EMBL" id="BAAAQY010000003">
    <property type="protein sequence ID" value="GAA2229785.1"/>
    <property type="molecule type" value="Genomic_DNA"/>
</dbReference>
<gene>
    <name evidence="1" type="ORF">GCM10009851_13050</name>
</gene>
<organism evidence="1 2">
    <name type="scientific">Herbiconiux moechotypicola</name>
    <dbReference type="NCBI Taxonomy" id="637393"/>
    <lineage>
        <taxon>Bacteria</taxon>
        <taxon>Bacillati</taxon>
        <taxon>Actinomycetota</taxon>
        <taxon>Actinomycetes</taxon>
        <taxon>Micrococcales</taxon>
        <taxon>Microbacteriaceae</taxon>
        <taxon>Herbiconiux</taxon>
    </lineage>
</organism>
<evidence type="ECO:0008006" key="3">
    <source>
        <dbReference type="Google" id="ProtNLM"/>
    </source>
</evidence>
<name>A0ABN3DG50_9MICO</name>
<dbReference type="Proteomes" id="UP001500929">
    <property type="component" value="Unassembled WGS sequence"/>
</dbReference>
<dbReference type="Gene3D" id="3.10.450.50">
    <property type="match status" value="1"/>
</dbReference>
<reference evidence="1 2" key="1">
    <citation type="journal article" date="2019" name="Int. J. Syst. Evol. Microbiol.">
        <title>The Global Catalogue of Microorganisms (GCM) 10K type strain sequencing project: providing services to taxonomists for standard genome sequencing and annotation.</title>
        <authorList>
            <consortium name="The Broad Institute Genomics Platform"/>
            <consortium name="The Broad Institute Genome Sequencing Center for Infectious Disease"/>
            <person name="Wu L."/>
            <person name="Ma J."/>
        </authorList>
    </citation>
    <scope>NUCLEOTIDE SEQUENCE [LARGE SCALE GENOMIC DNA]</scope>
    <source>
        <strain evidence="1 2">JCM 16117</strain>
    </source>
</reference>